<dbReference type="GO" id="GO:0015293">
    <property type="term" value="F:symporter activity"/>
    <property type="evidence" value="ECO:0007669"/>
    <property type="project" value="UniProtKB-KW"/>
</dbReference>
<comment type="function">
    <text evidence="11">May be an inorganic phosphate cotransporter.</text>
</comment>
<evidence type="ECO:0000256" key="4">
    <source>
        <dbReference type="ARBA" id="ARBA00022692"/>
    </source>
</evidence>
<feature type="transmembrane region" description="Helical" evidence="13">
    <location>
        <begin position="287"/>
        <end position="306"/>
    </location>
</feature>
<feature type="transmembrane region" description="Helical" evidence="13">
    <location>
        <begin position="21"/>
        <end position="43"/>
    </location>
</feature>
<keyword evidence="6 13" id="KW-1133">Transmembrane helix</keyword>
<feature type="transmembrane region" description="Helical" evidence="13">
    <location>
        <begin position="384"/>
        <end position="407"/>
    </location>
</feature>
<evidence type="ECO:0000256" key="3">
    <source>
        <dbReference type="ARBA" id="ARBA00022448"/>
    </source>
</evidence>
<feature type="transmembrane region" description="Helical" evidence="13">
    <location>
        <begin position="419"/>
        <end position="438"/>
    </location>
</feature>
<dbReference type="AlphaFoldDB" id="A0A6P8JF08"/>
<dbReference type="PANTHER" id="PTHR11662">
    <property type="entry name" value="SOLUTE CARRIER FAMILY 17"/>
    <property type="match status" value="1"/>
</dbReference>
<dbReference type="Proteomes" id="UP000515162">
    <property type="component" value="Chromosome 2R"/>
</dbReference>
<dbReference type="GO" id="GO:0006814">
    <property type="term" value="P:sodium ion transport"/>
    <property type="evidence" value="ECO:0007669"/>
    <property type="project" value="UniProtKB-KW"/>
</dbReference>
<evidence type="ECO:0000256" key="9">
    <source>
        <dbReference type="ARBA" id="ARBA00023136"/>
    </source>
</evidence>
<feature type="transmembrane region" description="Helical" evidence="13">
    <location>
        <begin position="351"/>
        <end position="372"/>
    </location>
</feature>
<evidence type="ECO:0000259" key="14">
    <source>
        <dbReference type="PROSITE" id="PS50850"/>
    </source>
</evidence>
<evidence type="ECO:0000256" key="12">
    <source>
        <dbReference type="ARBA" id="ARBA00068450"/>
    </source>
</evidence>
<evidence type="ECO:0000256" key="13">
    <source>
        <dbReference type="SAM" id="Phobius"/>
    </source>
</evidence>
<dbReference type="FunFam" id="1.20.1250.20:FF:000144">
    <property type="entry name" value="Picot, isoform B"/>
    <property type="match status" value="1"/>
</dbReference>
<gene>
    <name evidence="16" type="primary">LOC117137426</name>
</gene>
<keyword evidence="7" id="KW-0915">Sodium</keyword>
<keyword evidence="10" id="KW-0739">Sodium transport</keyword>
<feature type="transmembrane region" description="Helical" evidence="13">
    <location>
        <begin position="91"/>
        <end position="110"/>
    </location>
</feature>
<dbReference type="PANTHER" id="PTHR11662:SF280">
    <property type="entry name" value="FI21844P1-RELATED"/>
    <property type="match status" value="1"/>
</dbReference>
<accession>A0A6P8JF08</accession>
<feature type="transmembrane region" description="Helical" evidence="13">
    <location>
        <begin position="326"/>
        <end position="344"/>
    </location>
</feature>
<evidence type="ECO:0000256" key="11">
    <source>
        <dbReference type="ARBA" id="ARBA00054632"/>
    </source>
</evidence>
<dbReference type="Pfam" id="PF07690">
    <property type="entry name" value="MFS_1"/>
    <property type="match status" value="1"/>
</dbReference>
<reference evidence="16" key="1">
    <citation type="submission" date="2025-08" db="UniProtKB">
        <authorList>
            <consortium name="RefSeq"/>
        </authorList>
    </citation>
    <scope>IDENTIFICATION</scope>
    <source>
        <strain evidence="16">Mau12</strain>
        <tissue evidence="16">Whole Body</tissue>
    </source>
</reference>
<name>A0A6P8JF08_DROMA</name>
<proteinExistence type="inferred from homology"/>
<evidence type="ECO:0000256" key="1">
    <source>
        <dbReference type="ARBA" id="ARBA00004141"/>
    </source>
</evidence>
<dbReference type="InterPro" id="IPR020846">
    <property type="entry name" value="MFS_dom"/>
</dbReference>
<dbReference type="Gene3D" id="1.20.1250.20">
    <property type="entry name" value="MFS general substrate transporter like domains"/>
    <property type="match status" value="2"/>
</dbReference>
<keyword evidence="3" id="KW-0813">Transport</keyword>
<organism evidence="15 16">
    <name type="scientific">Drosophila mauritiana</name>
    <name type="common">Fruit fly</name>
    <dbReference type="NCBI Taxonomy" id="7226"/>
    <lineage>
        <taxon>Eukaryota</taxon>
        <taxon>Metazoa</taxon>
        <taxon>Ecdysozoa</taxon>
        <taxon>Arthropoda</taxon>
        <taxon>Hexapoda</taxon>
        <taxon>Insecta</taxon>
        <taxon>Pterygota</taxon>
        <taxon>Neoptera</taxon>
        <taxon>Endopterygota</taxon>
        <taxon>Diptera</taxon>
        <taxon>Brachycera</taxon>
        <taxon>Muscomorpha</taxon>
        <taxon>Ephydroidea</taxon>
        <taxon>Drosophilidae</taxon>
        <taxon>Drosophila</taxon>
        <taxon>Sophophora</taxon>
    </lineage>
</organism>
<dbReference type="InterPro" id="IPR036259">
    <property type="entry name" value="MFS_trans_sf"/>
</dbReference>
<evidence type="ECO:0000256" key="8">
    <source>
        <dbReference type="ARBA" id="ARBA00023065"/>
    </source>
</evidence>
<sequence>MTAETNKGPVLGMRHVQALLIFLNITTVFIGRLNVGVSVVAMTNAETTNPDFPEYDWTEAEKSYILSSFFWGYILTQFLGGYLCKRFGVKSVMFWGVFGSGVCSALTPLFIEFGEWQAYCGIRVLMGLAQGVVFPCIHQHLAKWSPPEERNRLGALSHTGIECGNVSAMFLSGMIAKSSLGWPGISYVSAGVAFFWCALWFVFAANHPTESRFIGENELLYIESSLKHNESYHATIIPIPWKAIWTSAPFLALLIVRCCENWGLSTLQAEIPSYMNGVLDMDMKSNAFFSALPFLAMWCMSYIYLIVADVLLGKNSVSLTVLRKTYNSIAFWIPAATLVGIGFLDKDQKNFAIALMTISVGVNSAQTIGSVLNTIDLSKNHASILMGIVNTAANFVPIATPLVVGWIVEENSDRSQWQIVFIIASVIFFVGNCIYLVFGTAVTQPWDAEDYLQTQNPELANGPPMQALSFPIDENSKEKMNSKSQ</sequence>
<dbReference type="PROSITE" id="PS50850">
    <property type="entry name" value="MFS"/>
    <property type="match status" value="1"/>
</dbReference>
<dbReference type="GeneID" id="117137426"/>
<keyword evidence="5" id="KW-0769">Symport</keyword>
<feature type="transmembrane region" description="Helical" evidence="13">
    <location>
        <begin position="182"/>
        <end position="203"/>
    </location>
</feature>
<evidence type="ECO:0000313" key="15">
    <source>
        <dbReference type="Proteomes" id="UP000515162"/>
    </source>
</evidence>
<evidence type="ECO:0000256" key="5">
    <source>
        <dbReference type="ARBA" id="ARBA00022847"/>
    </source>
</evidence>
<keyword evidence="9 13" id="KW-0472">Membrane</keyword>
<dbReference type="SUPFAM" id="SSF103473">
    <property type="entry name" value="MFS general substrate transporter"/>
    <property type="match status" value="1"/>
</dbReference>
<keyword evidence="8" id="KW-0406">Ion transport</keyword>
<comment type="subcellular location">
    <subcellularLocation>
        <location evidence="1">Membrane</location>
        <topology evidence="1">Multi-pass membrane protein</topology>
    </subcellularLocation>
</comment>
<dbReference type="InterPro" id="IPR011701">
    <property type="entry name" value="MFS"/>
</dbReference>
<dbReference type="InterPro" id="IPR050382">
    <property type="entry name" value="MFS_Na/Anion_cotransporter"/>
</dbReference>
<evidence type="ECO:0000256" key="2">
    <source>
        <dbReference type="ARBA" id="ARBA00008586"/>
    </source>
</evidence>
<dbReference type="GO" id="GO:0016020">
    <property type="term" value="C:membrane"/>
    <property type="evidence" value="ECO:0007669"/>
    <property type="project" value="UniProtKB-SubCell"/>
</dbReference>
<feature type="transmembrane region" description="Helical" evidence="13">
    <location>
        <begin position="63"/>
        <end position="84"/>
    </location>
</feature>
<protein>
    <recommendedName>
        <fullName evidence="12">Putative inorganic phosphate cotransporter</fullName>
    </recommendedName>
</protein>
<evidence type="ECO:0000313" key="16">
    <source>
        <dbReference type="RefSeq" id="XP_033154747.1"/>
    </source>
</evidence>
<comment type="similarity">
    <text evidence="2">Belongs to the major facilitator superfamily. Sodium/anion cotransporter family.</text>
</comment>
<dbReference type="RefSeq" id="XP_033154747.1">
    <property type="nucleotide sequence ID" value="XM_033298856.1"/>
</dbReference>
<evidence type="ECO:0000256" key="7">
    <source>
        <dbReference type="ARBA" id="ARBA00023053"/>
    </source>
</evidence>
<evidence type="ECO:0000256" key="6">
    <source>
        <dbReference type="ARBA" id="ARBA00022989"/>
    </source>
</evidence>
<evidence type="ECO:0000256" key="10">
    <source>
        <dbReference type="ARBA" id="ARBA00023201"/>
    </source>
</evidence>
<dbReference type="FunFam" id="1.20.1250.20:FF:000003">
    <property type="entry name" value="Solute carrier family 17 member 3"/>
    <property type="match status" value="1"/>
</dbReference>
<dbReference type="CDD" id="cd17318">
    <property type="entry name" value="MFS_SLC17"/>
    <property type="match status" value="1"/>
</dbReference>
<feature type="domain" description="Major facilitator superfamily (MFS) profile" evidence="14">
    <location>
        <begin position="20"/>
        <end position="443"/>
    </location>
</feature>
<keyword evidence="4 13" id="KW-0812">Transmembrane</keyword>
<dbReference type="GO" id="GO:0006820">
    <property type="term" value="P:monoatomic anion transport"/>
    <property type="evidence" value="ECO:0007669"/>
    <property type="project" value="TreeGrafter"/>
</dbReference>
<keyword evidence="15" id="KW-1185">Reference proteome</keyword>